<comment type="subcellular location">
    <subcellularLocation>
        <location evidence="1">Secreted</location>
    </subcellularLocation>
</comment>
<evidence type="ECO:0000256" key="5">
    <source>
        <dbReference type="SAM" id="Phobius"/>
    </source>
</evidence>
<dbReference type="GeneTree" id="ENSGT01050000245123"/>
<evidence type="ECO:0000256" key="1">
    <source>
        <dbReference type="ARBA" id="ARBA00004613"/>
    </source>
</evidence>
<dbReference type="AlphaFoldDB" id="A0A674PFV8"/>
<reference evidence="6 7" key="1">
    <citation type="journal article" date="2011" name="Genome Biol. Evol.">
        <title>Integration of the genetic map and genome assembly of fugu facilitates insights into distinct features of genome evolution in teleosts and mammals.</title>
        <authorList>
            <person name="Kai W."/>
            <person name="Kikuchi K."/>
            <person name="Tohari S."/>
            <person name="Chew A.K."/>
            <person name="Tay A."/>
            <person name="Fujiwara A."/>
            <person name="Hosoya S."/>
            <person name="Suetake H."/>
            <person name="Naruse K."/>
            <person name="Brenner S."/>
            <person name="Suzuki Y."/>
            <person name="Venkatesh B."/>
        </authorList>
    </citation>
    <scope>NUCLEOTIDE SEQUENCE [LARGE SCALE GENOMIC DNA]</scope>
</reference>
<comment type="similarity">
    <text evidence="2">Belongs to the beta-microseminoprotein family.</text>
</comment>
<feature type="transmembrane region" description="Helical" evidence="5">
    <location>
        <begin position="22"/>
        <end position="43"/>
    </location>
</feature>
<organism evidence="6 7">
    <name type="scientific">Takifugu rubripes</name>
    <name type="common">Japanese pufferfish</name>
    <name type="synonym">Fugu rubripes</name>
    <dbReference type="NCBI Taxonomy" id="31033"/>
    <lineage>
        <taxon>Eukaryota</taxon>
        <taxon>Metazoa</taxon>
        <taxon>Chordata</taxon>
        <taxon>Craniata</taxon>
        <taxon>Vertebrata</taxon>
        <taxon>Euteleostomi</taxon>
        <taxon>Actinopterygii</taxon>
        <taxon>Neopterygii</taxon>
        <taxon>Teleostei</taxon>
        <taxon>Neoteleostei</taxon>
        <taxon>Acanthomorphata</taxon>
        <taxon>Eupercaria</taxon>
        <taxon>Tetraodontiformes</taxon>
        <taxon>Tetradontoidea</taxon>
        <taxon>Tetraodontidae</taxon>
        <taxon>Takifugu</taxon>
    </lineage>
</organism>
<dbReference type="Pfam" id="PF05825">
    <property type="entry name" value="PSP94"/>
    <property type="match status" value="1"/>
</dbReference>
<sequence length="127" mass="13915">MLCCTSSLILFNTNLSFVGKKYLLALAVADICSGVTLTCFLLCQAHEKKVKRMTTLEKYGTWHAIGSSWRNSECMDCTCAGCCSAFSIPSSFDDDCISVFDKVACEYKVYKKDNPSISCPIYGAVGK</sequence>
<evidence type="ECO:0000256" key="4">
    <source>
        <dbReference type="ARBA" id="ARBA00023157"/>
    </source>
</evidence>
<keyword evidence="5" id="KW-1133">Transmembrane helix</keyword>
<dbReference type="InParanoid" id="A0A674PFV8"/>
<dbReference type="InterPro" id="IPR008735">
    <property type="entry name" value="PSP94"/>
</dbReference>
<name>A0A674PFV8_TAKRU</name>
<evidence type="ECO:0000313" key="7">
    <source>
        <dbReference type="Proteomes" id="UP000005226"/>
    </source>
</evidence>
<evidence type="ECO:0000313" key="6">
    <source>
        <dbReference type="Ensembl" id="ENSTRUP00000084622.1"/>
    </source>
</evidence>
<dbReference type="Ensembl" id="ENSTRUT00000083783.1">
    <property type="protein sequence ID" value="ENSTRUP00000084622.1"/>
    <property type="gene ID" value="ENSTRUG00000026028.1"/>
</dbReference>
<evidence type="ECO:0000256" key="3">
    <source>
        <dbReference type="ARBA" id="ARBA00022525"/>
    </source>
</evidence>
<keyword evidence="3" id="KW-0964">Secreted</keyword>
<keyword evidence="4" id="KW-1015">Disulfide bond</keyword>
<keyword evidence="5" id="KW-0812">Transmembrane</keyword>
<dbReference type="Proteomes" id="UP000005226">
    <property type="component" value="Chromosome 21"/>
</dbReference>
<dbReference type="PANTHER" id="PTHR10500">
    <property type="entry name" value="BETA-MICROSEMINOPROTEIN"/>
    <property type="match status" value="1"/>
</dbReference>
<accession>A0A674PFV8</accession>
<reference evidence="6" key="2">
    <citation type="submission" date="2025-08" db="UniProtKB">
        <authorList>
            <consortium name="Ensembl"/>
        </authorList>
    </citation>
    <scope>IDENTIFICATION</scope>
</reference>
<dbReference type="PANTHER" id="PTHR10500:SF7">
    <property type="entry name" value="BETA-MICROSEMINOPROTEIN"/>
    <property type="match status" value="1"/>
</dbReference>
<dbReference type="GO" id="GO:0005576">
    <property type="term" value="C:extracellular region"/>
    <property type="evidence" value="ECO:0007669"/>
    <property type="project" value="UniProtKB-SubCell"/>
</dbReference>
<keyword evidence="5" id="KW-0472">Membrane</keyword>
<keyword evidence="7" id="KW-1185">Reference proteome</keyword>
<proteinExistence type="inferred from homology"/>
<dbReference type="Gene3D" id="2.60.40.1900">
    <property type="entry name" value="Beta-microseminoprotein (PSP94) domain"/>
    <property type="match status" value="1"/>
</dbReference>
<evidence type="ECO:0000256" key="2">
    <source>
        <dbReference type="ARBA" id="ARBA00010352"/>
    </source>
</evidence>
<protein>
    <submittedName>
        <fullName evidence="6">Uncharacterized protein</fullName>
    </submittedName>
</protein>
<reference evidence="6" key="3">
    <citation type="submission" date="2025-09" db="UniProtKB">
        <authorList>
            <consortium name="Ensembl"/>
        </authorList>
    </citation>
    <scope>IDENTIFICATION</scope>
</reference>